<dbReference type="Gene3D" id="2.60.120.920">
    <property type="match status" value="1"/>
</dbReference>
<dbReference type="Proteomes" id="UP000785099">
    <property type="component" value="Unassembled WGS sequence"/>
</dbReference>
<dbReference type="SMART" id="SM00449">
    <property type="entry name" value="SPRY"/>
    <property type="match status" value="1"/>
</dbReference>
<dbReference type="Pfam" id="PF00622">
    <property type="entry name" value="SPRY"/>
    <property type="match status" value="1"/>
</dbReference>
<dbReference type="PROSITE" id="PS50188">
    <property type="entry name" value="B302_SPRY"/>
    <property type="match status" value="1"/>
</dbReference>
<evidence type="ECO:0000256" key="1">
    <source>
        <dbReference type="SAM" id="MobiDB-lite"/>
    </source>
</evidence>
<dbReference type="InterPro" id="IPR043136">
    <property type="entry name" value="B30.2/SPRY_sf"/>
</dbReference>
<evidence type="ECO:0000313" key="4">
    <source>
        <dbReference type="Proteomes" id="UP000785099"/>
    </source>
</evidence>
<feature type="non-terminal residue" evidence="3">
    <location>
        <position position="1"/>
    </location>
</feature>
<keyword evidence="4" id="KW-1185">Reference proteome</keyword>
<feature type="region of interest" description="Disordered" evidence="1">
    <location>
        <begin position="18"/>
        <end position="37"/>
    </location>
</feature>
<evidence type="ECO:0000259" key="2">
    <source>
        <dbReference type="PROSITE" id="PS50188"/>
    </source>
</evidence>
<dbReference type="PRINTS" id="PR01407">
    <property type="entry name" value="BUTYPHLNCDUF"/>
</dbReference>
<dbReference type="InterPro" id="IPR003879">
    <property type="entry name" value="Butyrophylin_SPRY"/>
</dbReference>
<dbReference type="AlphaFoldDB" id="A0A8J4I857"/>
<dbReference type="InterPro" id="IPR006574">
    <property type="entry name" value="PRY"/>
</dbReference>
<dbReference type="InterPro" id="IPR013320">
    <property type="entry name" value="ConA-like_dom_sf"/>
</dbReference>
<accession>A0A8J4I857</accession>
<gene>
    <name evidence="3" type="primary">Btn1a1</name>
    <name evidence="3" type="ORF">FQV24_0001614</name>
</gene>
<comment type="caution">
    <text evidence="3">The sequence shown here is derived from an EMBL/GenBank/DDBJ whole genome shotgun (WGS) entry which is preliminary data.</text>
</comment>
<name>A0A8J4I857_SPHME</name>
<dbReference type="InterPro" id="IPR003877">
    <property type="entry name" value="SPRY_dom"/>
</dbReference>
<dbReference type="Pfam" id="PF13765">
    <property type="entry name" value="PRY"/>
    <property type="match status" value="1"/>
</dbReference>
<reference evidence="3 4" key="1">
    <citation type="journal article" date="2019" name="Gigascience">
        <title>High-coverage genomes to elucidate the evolution of penguins.</title>
        <authorList>
            <person name="Pan H."/>
            <person name="Cole T.L."/>
            <person name="Bi X."/>
            <person name="Fang M."/>
            <person name="Zhou C."/>
            <person name="Yang Z."/>
            <person name="Ksepka D.T."/>
            <person name="Hart T."/>
            <person name="Bouzat J.L."/>
            <person name="Argilla L.S."/>
            <person name="Bertelsen M.F."/>
            <person name="Boersma P.D."/>
            <person name="Bost C.A."/>
            <person name="Cherel Y."/>
            <person name="Dann P."/>
            <person name="Fiddaman S.R."/>
            <person name="Howard P."/>
            <person name="Labuschagne K."/>
            <person name="Mattern T."/>
            <person name="Miller G."/>
            <person name="Parker P."/>
            <person name="Phillips R.A."/>
            <person name="Quillfeldt P."/>
            <person name="Ryan P.G."/>
            <person name="Taylor H."/>
            <person name="Thompson D.R."/>
            <person name="Young M.J."/>
            <person name="Ellegaard M.R."/>
            <person name="Gilbert M.T.P."/>
            <person name="Sinding M.S."/>
            <person name="Pacheco G."/>
            <person name="Shepherd L.D."/>
            <person name="Tennyson A.J.D."/>
            <person name="Grosser S."/>
            <person name="Kay E."/>
            <person name="Nupen L.J."/>
            <person name="Ellenberg U."/>
            <person name="Houston D.M."/>
            <person name="Reeve A.H."/>
            <person name="Johnson K."/>
            <person name="Masello J.F."/>
            <person name="Stracke T."/>
            <person name="McKinlay B."/>
            <person name="Borboroglu P.G."/>
            <person name="Zhang D.X."/>
            <person name="Zhang G."/>
        </authorList>
    </citation>
    <scope>NUCLEOTIDE SEQUENCE [LARGE SCALE GENOMIC DNA]</scope>
    <source>
        <strain evidence="3">GAPE 212</strain>
    </source>
</reference>
<dbReference type="InterPro" id="IPR001870">
    <property type="entry name" value="B30.2/SPRY"/>
</dbReference>
<organism evidence="3 4">
    <name type="scientific">Spheniscus mendiculus</name>
    <name type="common">Galapagos penguin</name>
    <dbReference type="NCBI Taxonomy" id="156760"/>
    <lineage>
        <taxon>Eukaryota</taxon>
        <taxon>Metazoa</taxon>
        <taxon>Chordata</taxon>
        <taxon>Craniata</taxon>
        <taxon>Vertebrata</taxon>
        <taxon>Euteleostomi</taxon>
        <taxon>Archelosauria</taxon>
        <taxon>Archosauria</taxon>
        <taxon>Dinosauria</taxon>
        <taxon>Saurischia</taxon>
        <taxon>Theropoda</taxon>
        <taxon>Coelurosauria</taxon>
        <taxon>Aves</taxon>
        <taxon>Neognathae</taxon>
        <taxon>Neoaves</taxon>
        <taxon>Aequornithes</taxon>
        <taxon>Sphenisciformes</taxon>
        <taxon>Spheniscidae</taxon>
        <taxon>Spheniscus</taxon>
    </lineage>
</organism>
<protein>
    <submittedName>
        <fullName evidence="3">Butyrophilin subfamily 1 member A1</fullName>
    </submittedName>
</protein>
<dbReference type="SUPFAM" id="SSF49899">
    <property type="entry name" value="Concanavalin A-like lectins/glucanases"/>
    <property type="match status" value="1"/>
</dbReference>
<dbReference type="SMART" id="SM00589">
    <property type="entry name" value="PRY"/>
    <property type="match status" value="1"/>
</dbReference>
<proteinExistence type="predicted"/>
<feature type="domain" description="B30.2/SPRY" evidence="2">
    <location>
        <begin position="1"/>
        <end position="175"/>
    </location>
</feature>
<dbReference type="EMBL" id="VUKU01019846">
    <property type="protein sequence ID" value="KAF1416294.1"/>
    <property type="molecule type" value="Genomic_DNA"/>
</dbReference>
<feature type="non-terminal residue" evidence="3">
    <location>
        <position position="175"/>
    </location>
</feature>
<dbReference type="FunFam" id="2.60.120.920:FF:000004">
    <property type="entry name" value="Butyrophilin subfamily 1 member A1"/>
    <property type="match status" value="1"/>
</dbReference>
<sequence>PAAHITLDADTAHPQLILSAGGKSVRRGDTKQAMPDNPERYDTYHCVLGQEGFVSGRYFWEVDVGTAEGGVWAMGVAKESMKRKGWINPAPQDGILALFHCGGKHWALTSPDHTALALAQMPRRIRVYLDFEAQKVAFFDADNQDLLFTFPLAPLSGERIRPWFRVGPIAQLDLK</sequence>
<evidence type="ECO:0000313" key="3">
    <source>
        <dbReference type="EMBL" id="KAF1416294.1"/>
    </source>
</evidence>
<dbReference type="PANTHER" id="PTHR24103">
    <property type="entry name" value="E3 UBIQUITIN-PROTEIN LIGASE TRIM"/>
    <property type="match status" value="1"/>
</dbReference>
<dbReference type="CDD" id="cd12888">
    <property type="entry name" value="SPRY_PRY_TRIM7_like"/>
    <property type="match status" value="1"/>
</dbReference>
<dbReference type="InterPro" id="IPR050143">
    <property type="entry name" value="TRIM/RBCC"/>
</dbReference>